<evidence type="ECO:0000256" key="1">
    <source>
        <dbReference type="ARBA" id="ARBA00023015"/>
    </source>
</evidence>
<dbReference type="SUPFAM" id="SSF47413">
    <property type="entry name" value="lambda repressor-like DNA-binding domains"/>
    <property type="match status" value="1"/>
</dbReference>
<comment type="caution">
    <text evidence="5">The sequence shown here is derived from an EMBL/GenBank/DDBJ whole genome shotgun (WGS) entry which is preliminary data.</text>
</comment>
<dbReference type="InterPro" id="IPR028082">
    <property type="entry name" value="Peripla_BP_I"/>
</dbReference>
<dbReference type="Proteomes" id="UP000232163">
    <property type="component" value="Unassembled WGS sequence"/>
</dbReference>
<dbReference type="Pfam" id="PF00356">
    <property type="entry name" value="LacI"/>
    <property type="match status" value="1"/>
</dbReference>
<dbReference type="OrthoDB" id="7170131at2"/>
<gene>
    <name evidence="5" type="ORF">B5P45_20365</name>
</gene>
<keyword evidence="6" id="KW-1185">Reference proteome</keyword>
<proteinExistence type="predicted"/>
<dbReference type="PROSITE" id="PS50932">
    <property type="entry name" value="HTH_LACI_2"/>
    <property type="match status" value="1"/>
</dbReference>
<keyword evidence="3" id="KW-0804">Transcription</keyword>
<protein>
    <submittedName>
        <fullName evidence="5">LacI family transcriptional regulator</fullName>
    </submittedName>
</protein>
<dbReference type="AlphaFoldDB" id="A0A2N9VTJ1"/>
<evidence type="ECO:0000256" key="3">
    <source>
        <dbReference type="ARBA" id="ARBA00023163"/>
    </source>
</evidence>
<dbReference type="Pfam" id="PF00532">
    <property type="entry name" value="Peripla_BP_1"/>
    <property type="match status" value="1"/>
</dbReference>
<dbReference type="CDD" id="cd01575">
    <property type="entry name" value="PBP1_GntR"/>
    <property type="match status" value="1"/>
</dbReference>
<dbReference type="CDD" id="cd01392">
    <property type="entry name" value="HTH_LacI"/>
    <property type="match status" value="1"/>
</dbReference>
<sequence>MPRKRNANRSPDMPTLADVARLAGVSEITASRVVRAQGPIADTTRERVLNAIAELGYIPNRAAGSLASAGSTLMSVLLPSLSNIVFPDVLRGIHTALTETAFQPVIGVTDYDPLIEERILVSFLAWQPAAVILAGLHHTPTARRHLEHGRFRVAELMDIDGDPVDIAVGMSHRQAGYDTGRHLIQRGYRRFGYAGHNVVTDDRASARYEGLCTSLREAGLSLTAEHRYPGPSSTKAGRDSLEILLAAHPELDVVVFPNDDMAMGGIFHCMHAGIAVKQQLGIFGFNGLDIGQAMPLPLSTILSKRFLIGKTAAEKLLESRDRPAEKTIINTGYEVIEGATA</sequence>
<dbReference type="EMBL" id="MZMT01000049">
    <property type="protein sequence ID" value="PIO42809.1"/>
    <property type="molecule type" value="Genomic_DNA"/>
</dbReference>
<feature type="domain" description="HTH lacI-type" evidence="4">
    <location>
        <begin position="14"/>
        <end position="68"/>
    </location>
</feature>
<evidence type="ECO:0000313" key="5">
    <source>
        <dbReference type="EMBL" id="PIO42809.1"/>
    </source>
</evidence>
<keyword evidence="1" id="KW-0805">Transcription regulation</keyword>
<accession>A0A2N9VTJ1</accession>
<dbReference type="InterPro" id="IPR001761">
    <property type="entry name" value="Peripla_BP/Lac1_sug-bd_dom"/>
</dbReference>
<dbReference type="KEGG" id="pht:BLM14_17720"/>
<dbReference type="InterPro" id="IPR000843">
    <property type="entry name" value="HTH_LacI"/>
</dbReference>
<dbReference type="PROSITE" id="PS00356">
    <property type="entry name" value="HTH_LACI_1"/>
    <property type="match status" value="1"/>
</dbReference>
<dbReference type="RefSeq" id="WP_100000645.1">
    <property type="nucleotide sequence ID" value="NZ_CP017940.1"/>
</dbReference>
<evidence type="ECO:0000313" key="6">
    <source>
        <dbReference type="Proteomes" id="UP000232163"/>
    </source>
</evidence>
<reference evidence="6" key="1">
    <citation type="journal article" date="2017" name="Int J Environ Stud">
        <title>Does the Miocene-Pliocene relict legume Oxytropis triphylla form nitrogen-fixing nodules with a combination of bacterial strains?</title>
        <authorList>
            <person name="Safronova V."/>
            <person name="Belimov A."/>
            <person name="Sazanova A."/>
            <person name="Kuznetsova I."/>
            <person name="Popova J."/>
            <person name="Andronov E."/>
            <person name="Verkhozina A."/>
            <person name="Tikhonovich I."/>
        </authorList>
    </citation>
    <scope>NUCLEOTIDE SEQUENCE [LARGE SCALE GENOMIC DNA]</scope>
    <source>
        <strain evidence="6">Tri-38</strain>
    </source>
</reference>
<dbReference type="Gene3D" id="3.40.50.2300">
    <property type="match status" value="2"/>
</dbReference>
<dbReference type="GO" id="GO:0003700">
    <property type="term" value="F:DNA-binding transcription factor activity"/>
    <property type="evidence" value="ECO:0007669"/>
    <property type="project" value="TreeGrafter"/>
</dbReference>
<dbReference type="SMART" id="SM00354">
    <property type="entry name" value="HTH_LACI"/>
    <property type="match status" value="1"/>
</dbReference>
<dbReference type="InterPro" id="IPR010982">
    <property type="entry name" value="Lambda_DNA-bd_dom_sf"/>
</dbReference>
<dbReference type="GO" id="GO:0000976">
    <property type="term" value="F:transcription cis-regulatory region binding"/>
    <property type="evidence" value="ECO:0007669"/>
    <property type="project" value="TreeGrafter"/>
</dbReference>
<dbReference type="PANTHER" id="PTHR30146:SF33">
    <property type="entry name" value="TRANSCRIPTIONAL REGULATOR"/>
    <property type="match status" value="1"/>
</dbReference>
<keyword evidence="2" id="KW-0238">DNA-binding</keyword>
<evidence type="ECO:0000256" key="2">
    <source>
        <dbReference type="ARBA" id="ARBA00023125"/>
    </source>
</evidence>
<dbReference type="PANTHER" id="PTHR30146">
    <property type="entry name" value="LACI-RELATED TRANSCRIPTIONAL REPRESSOR"/>
    <property type="match status" value="1"/>
</dbReference>
<evidence type="ECO:0000259" key="4">
    <source>
        <dbReference type="PROSITE" id="PS50932"/>
    </source>
</evidence>
<dbReference type="Gene3D" id="1.10.260.40">
    <property type="entry name" value="lambda repressor-like DNA-binding domains"/>
    <property type="match status" value="1"/>
</dbReference>
<organism evidence="5 6">
    <name type="scientific">Phyllobacterium zundukense</name>
    <dbReference type="NCBI Taxonomy" id="1867719"/>
    <lineage>
        <taxon>Bacteria</taxon>
        <taxon>Pseudomonadati</taxon>
        <taxon>Pseudomonadota</taxon>
        <taxon>Alphaproteobacteria</taxon>
        <taxon>Hyphomicrobiales</taxon>
        <taxon>Phyllobacteriaceae</taxon>
        <taxon>Phyllobacterium</taxon>
    </lineage>
</organism>
<name>A0A2N9VTJ1_9HYPH</name>
<dbReference type="SUPFAM" id="SSF53822">
    <property type="entry name" value="Periplasmic binding protein-like I"/>
    <property type="match status" value="1"/>
</dbReference>